<dbReference type="AlphaFoldDB" id="A0A6V7XB38"/>
<dbReference type="OrthoDB" id="5783254at2759"/>
<dbReference type="SUPFAM" id="SSF81321">
    <property type="entry name" value="Family A G protein-coupled receptor-like"/>
    <property type="match status" value="1"/>
</dbReference>
<dbReference type="EMBL" id="CAJEWN010001330">
    <property type="protein sequence ID" value="CAD2196546.1"/>
    <property type="molecule type" value="Genomic_DNA"/>
</dbReference>
<feature type="transmembrane region" description="Helical" evidence="1">
    <location>
        <begin position="278"/>
        <end position="299"/>
    </location>
</feature>
<comment type="caution">
    <text evidence="2">The sequence shown here is derived from an EMBL/GenBank/DDBJ whole genome shotgun (WGS) entry which is preliminary data.</text>
</comment>
<proteinExistence type="predicted"/>
<feature type="transmembrane region" description="Helical" evidence="1">
    <location>
        <begin position="238"/>
        <end position="258"/>
    </location>
</feature>
<feature type="transmembrane region" description="Helical" evidence="1">
    <location>
        <begin position="42"/>
        <end position="60"/>
    </location>
</feature>
<organism evidence="2 3">
    <name type="scientific">Meloidogyne enterolobii</name>
    <name type="common">Root-knot nematode worm</name>
    <name type="synonym">Meloidogyne mayaguensis</name>
    <dbReference type="NCBI Taxonomy" id="390850"/>
    <lineage>
        <taxon>Eukaryota</taxon>
        <taxon>Metazoa</taxon>
        <taxon>Ecdysozoa</taxon>
        <taxon>Nematoda</taxon>
        <taxon>Chromadorea</taxon>
        <taxon>Rhabditida</taxon>
        <taxon>Tylenchina</taxon>
        <taxon>Tylenchomorpha</taxon>
        <taxon>Tylenchoidea</taxon>
        <taxon>Meloidogynidae</taxon>
        <taxon>Meloidogyninae</taxon>
        <taxon>Meloidogyne</taxon>
    </lineage>
</organism>
<dbReference type="Pfam" id="PF10317">
    <property type="entry name" value="7TM_GPCR_Srd"/>
    <property type="match status" value="1"/>
</dbReference>
<evidence type="ECO:0000256" key="1">
    <source>
        <dbReference type="SAM" id="Phobius"/>
    </source>
</evidence>
<feature type="transmembrane region" description="Helical" evidence="1">
    <location>
        <begin position="129"/>
        <end position="149"/>
    </location>
</feature>
<accession>A0A6V7XB38</accession>
<name>A0A6V7XB38_MELEN</name>
<evidence type="ECO:0000313" key="3">
    <source>
        <dbReference type="Proteomes" id="UP000580250"/>
    </source>
</evidence>
<keyword evidence="1" id="KW-0812">Transmembrane</keyword>
<dbReference type="Proteomes" id="UP000580250">
    <property type="component" value="Unassembled WGS sequence"/>
</dbReference>
<feature type="transmembrane region" description="Helical" evidence="1">
    <location>
        <begin position="194"/>
        <end position="217"/>
    </location>
</feature>
<dbReference type="PANTHER" id="PTHR22943">
    <property type="entry name" value="7-TRANSMEMBRANE DOMAIN RECEPTOR C.ELEGANS"/>
    <property type="match status" value="1"/>
</dbReference>
<evidence type="ECO:0000313" key="2">
    <source>
        <dbReference type="EMBL" id="CAD2196546.1"/>
    </source>
</evidence>
<gene>
    <name evidence="2" type="ORF">MENT_LOCUS49718</name>
</gene>
<sequence length="336" mass="38517">MLIGEIYSTIIYCFATFGLFSNLFLIWLILRYTMKEMQVYSKILLQTCFVDIVGICMFVVSQPVFVADNGIGTTWNYGPIHFLPNPWQCILLRLNHFMTRFTSMNVSTLFIYRYFTVVRGVDIKFKHQLLLIFVVMLPNIGLNVCAYFSNCPSPENEYLKNLELAKMLGLDNYTIENYVVGLRSRTNDLSNFTATYASTLAIANYIIIIFCGIRIQICVYRHCKGVEMTQLRNMNKQMSIVLGAQALLPLITFLSQIYNNFNALINLPVIYSSYIGTFLPSSLASLIAVLNPIVTILSVRNYRQIIFRCKNNSNINQVAPMPETSMPDRTIQYLNN</sequence>
<keyword evidence="1" id="KW-0472">Membrane</keyword>
<keyword evidence="1" id="KW-1133">Transmembrane helix</keyword>
<feature type="transmembrane region" description="Helical" evidence="1">
    <location>
        <begin position="97"/>
        <end position="117"/>
    </location>
</feature>
<protein>
    <submittedName>
        <fullName evidence="2">Uncharacterized protein</fullName>
    </submittedName>
</protein>
<reference evidence="2 3" key="1">
    <citation type="submission" date="2020-08" db="EMBL/GenBank/DDBJ databases">
        <authorList>
            <person name="Koutsovoulos G."/>
            <person name="Danchin GJ E."/>
        </authorList>
    </citation>
    <scope>NUCLEOTIDE SEQUENCE [LARGE SCALE GENOMIC DNA]</scope>
</reference>
<dbReference type="Gene3D" id="1.20.1070.10">
    <property type="entry name" value="Rhodopsin 7-helix transmembrane proteins"/>
    <property type="match status" value="1"/>
</dbReference>
<dbReference type="PANTHER" id="PTHR22943:SF248">
    <property type="entry name" value="SEVEN TM RECEPTOR"/>
    <property type="match status" value="1"/>
</dbReference>
<dbReference type="InterPro" id="IPR019421">
    <property type="entry name" value="7TM_GPCR_serpentine_rcpt_Srd"/>
</dbReference>
<feature type="transmembrane region" description="Helical" evidence="1">
    <location>
        <begin position="6"/>
        <end position="30"/>
    </location>
</feature>